<dbReference type="OrthoDB" id="1123245at2"/>
<evidence type="ECO:0000313" key="3">
    <source>
        <dbReference type="Proteomes" id="UP000249873"/>
    </source>
</evidence>
<reference evidence="2 3" key="1">
    <citation type="submission" date="2018-05" db="EMBL/GenBank/DDBJ databases">
        <title>Complete genome sequence of Arcticibacterium luteifluviistationis SM1504T, a cytophagaceae bacterium isolated from Arctic surface seawater.</title>
        <authorList>
            <person name="Li Y."/>
            <person name="Qin Q.-L."/>
        </authorList>
    </citation>
    <scope>NUCLEOTIDE SEQUENCE [LARGE SCALE GENOMIC DNA]</scope>
    <source>
        <strain evidence="2 3">SM1504</strain>
    </source>
</reference>
<name>A0A2Z4GED8_9BACT</name>
<evidence type="ECO:0008006" key="4">
    <source>
        <dbReference type="Google" id="ProtNLM"/>
    </source>
</evidence>
<accession>A0A2Z4GED8</accession>
<protein>
    <recommendedName>
        <fullName evidence="4">Gliding motility-associated C-terminal domain-containing protein</fullName>
    </recommendedName>
</protein>
<dbReference type="InterPro" id="IPR013783">
    <property type="entry name" value="Ig-like_fold"/>
</dbReference>
<organism evidence="2 3">
    <name type="scientific">Arcticibacterium luteifluviistationis</name>
    <dbReference type="NCBI Taxonomy" id="1784714"/>
    <lineage>
        <taxon>Bacteria</taxon>
        <taxon>Pseudomonadati</taxon>
        <taxon>Bacteroidota</taxon>
        <taxon>Cytophagia</taxon>
        <taxon>Cytophagales</taxon>
        <taxon>Leadbetterellaceae</taxon>
        <taxon>Arcticibacterium</taxon>
    </lineage>
</organism>
<dbReference type="InterPro" id="IPR026341">
    <property type="entry name" value="T9SS_type_B"/>
</dbReference>
<sequence length="959" mass="105863">MKIPLNCMKKYLSYLLVPILFFLANQAHATHIRAGEITAERISNTSLTYRVTLTTYTDEVGGRSANEAQEDVDFYPGFVNNGVVSYKVPRSQKVLISPTTVRNTYVTTVTFPGPGLYKISCGIPNRNEATINLPQPSDDITFFVQTTLLINSAFGLNSTPVLLNIPVDSAAVGVKFIHNPGAFDIDGDSLSYKLAIPMEDSEQANGIGGPIEGYVDPSLVGDAPIRNEADTGPATFKIDARTGDLIWDAPQKIGQYNVAFTIEEWRKAPDGTYARIGVIVRDMQIIVVETDNRRPELEVPNDFCVEAGDLIEFEVLGTDDDEDQSLKITTNGGVYNLGPGGEFKRFIADSAAKFNFPAGNNVSPVTGKFTWQTNCGHVREQSYDVLFKVEDSPGRFITQLVDIKTVKINVNPQRVKGLTGEETEDGVALRWQQYPECTGGGKLLVYRKDGCSGLNPGVCEQGMPDAWRYVKIGEVDLGDTTFIDTNAENGQIYSYRLVAEVGVSQFNTMLSSPSTEFCIGSELPKRVPVITHVDIQSTNNTNGEITVKWSKPIGLDTADFKGPYSYKIFRTEGLGGDNFVEVTTINTTLGDAADTLFFDTGLNTLDLVYKYKLAFYYEADKLMGEAPAATSVRLKGSPDDRQINLSWEANTPWSNDNQTHLVYREDKGNPGVFNIIAEVEVVGPNTYTYTDKGEDSFLADGDQSIVLENNIEYCYKVVTRGVYGNEASMFGILENSSQEYCMSPADRTPPCPLVINLEPFDCENVSQEAFCGPNAFTNNLNWSTPESAGGVECRSDLIRYNVYYSRFPDGNFEQIGITDGTARRYNHVKNPTDGFAGCYYVTAVSILDVESEPSNIVCADNCNRISFPNVFSPNGDGRNDTFEPMNCPGFIKSIGYEIYNRQGLLVAEGEGTSLSWDGRGINDQELSVGTYFYLIKVQFNRLEENSDVFTYKGYLELVK</sequence>
<dbReference type="Pfam" id="PF13585">
    <property type="entry name" value="CHU_C"/>
    <property type="match status" value="1"/>
</dbReference>
<gene>
    <name evidence="2" type="ORF">DJ013_15480</name>
</gene>
<dbReference type="AlphaFoldDB" id="A0A2Z4GED8"/>
<dbReference type="Gene3D" id="2.60.40.10">
    <property type="entry name" value="Immunoglobulins"/>
    <property type="match status" value="3"/>
</dbReference>
<dbReference type="KEGG" id="als:DJ013_15480"/>
<proteinExistence type="predicted"/>
<dbReference type="Proteomes" id="UP000249873">
    <property type="component" value="Chromosome"/>
</dbReference>
<feature type="chain" id="PRO_5016271497" description="Gliding motility-associated C-terminal domain-containing protein" evidence="1">
    <location>
        <begin position="30"/>
        <end position="959"/>
    </location>
</feature>
<keyword evidence="3" id="KW-1185">Reference proteome</keyword>
<keyword evidence="1" id="KW-0732">Signal</keyword>
<dbReference type="NCBIfam" id="TIGR04131">
    <property type="entry name" value="Bac_Flav_CTERM"/>
    <property type="match status" value="1"/>
</dbReference>
<evidence type="ECO:0000313" key="2">
    <source>
        <dbReference type="EMBL" id="AWV99487.1"/>
    </source>
</evidence>
<dbReference type="EMBL" id="CP029480">
    <property type="protein sequence ID" value="AWV99487.1"/>
    <property type="molecule type" value="Genomic_DNA"/>
</dbReference>
<evidence type="ECO:0000256" key="1">
    <source>
        <dbReference type="SAM" id="SignalP"/>
    </source>
</evidence>
<feature type="signal peptide" evidence="1">
    <location>
        <begin position="1"/>
        <end position="29"/>
    </location>
</feature>